<dbReference type="InterPro" id="IPR015323">
    <property type="entry name" value="FlavoCytC_S_DH_flav-bd"/>
</dbReference>
<comment type="caution">
    <text evidence="2">The sequence shown here is derived from an EMBL/GenBank/DDBJ whole genome shotgun (WGS) entry which is preliminary data.</text>
</comment>
<dbReference type="GO" id="GO:0050660">
    <property type="term" value="F:flavin adenine dinucleotide binding"/>
    <property type="evidence" value="ECO:0007669"/>
    <property type="project" value="InterPro"/>
</dbReference>
<proteinExistence type="predicted"/>
<evidence type="ECO:0000313" key="3">
    <source>
        <dbReference type="Proteomes" id="UP000019141"/>
    </source>
</evidence>
<gene>
    <name evidence="2" type="ORF">ETSY1_08515</name>
</gene>
<reference evidence="2 3" key="1">
    <citation type="journal article" date="2014" name="Nature">
        <title>An environmental bacterial taxon with a large and distinct metabolic repertoire.</title>
        <authorList>
            <person name="Wilson M.C."/>
            <person name="Mori T."/>
            <person name="Ruckert C."/>
            <person name="Uria A.R."/>
            <person name="Helf M.J."/>
            <person name="Takada K."/>
            <person name="Gernert C."/>
            <person name="Steffens U.A."/>
            <person name="Heycke N."/>
            <person name="Schmitt S."/>
            <person name="Rinke C."/>
            <person name="Helfrich E.J."/>
            <person name="Brachmann A.O."/>
            <person name="Gurgui C."/>
            <person name="Wakimoto T."/>
            <person name="Kracht M."/>
            <person name="Crusemann M."/>
            <person name="Hentschel U."/>
            <person name="Abe I."/>
            <person name="Matsunaga S."/>
            <person name="Kalinowski J."/>
            <person name="Takeyama H."/>
            <person name="Piel J."/>
        </authorList>
    </citation>
    <scope>NUCLEOTIDE SEQUENCE [LARGE SCALE GENOMIC DNA]</scope>
    <source>
        <strain evidence="3">TSY1</strain>
    </source>
</reference>
<dbReference type="EMBL" id="AZHW01000265">
    <property type="protein sequence ID" value="ETX01145.1"/>
    <property type="molecule type" value="Genomic_DNA"/>
</dbReference>
<dbReference type="Proteomes" id="UP000019141">
    <property type="component" value="Unassembled WGS sequence"/>
</dbReference>
<dbReference type="Pfam" id="PF09242">
    <property type="entry name" value="FCSD-flav_bind"/>
    <property type="match status" value="1"/>
</dbReference>
<dbReference type="InterPro" id="IPR016156">
    <property type="entry name" value="FAD/NAD-linked_Rdtase_dimer_sf"/>
</dbReference>
<protein>
    <recommendedName>
        <fullName evidence="1">Flavocytochrome c sulphide dehydrogenase flavin-binding domain-containing protein</fullName>
    </recommendedName>
</protein>
<dbReference type="HOGENOM" id="CLU_3355177_0_0_7"/>
<keyword evidence="3" id="KW-1185">Reference proteome</keyword>
<feature type="domain" description="Flavocytochrome c sulphide dehydrogenase flavin-binding" evidence="1">
    <location>
        <begin position="10"/>
        <end position="35"/>
    </location>
</feature>
<dbReference type="GO" id="GO:0016491">
    <property type="term" value="F:oxidoreductase activity"/>
    <property type="evidence" value="ECO:0007669"/>
    <property type="project" value="InterPro"/>
</dbReference>
<organism evidence="2 3">
    <name type="scientific">Entotheonella factor</name>
    <dbReference type="NCBI Taxonomy" id="1429438"/>
    <lineage>
        <taxon>Bacteria</taxon>
        <taxon>Pseudomonadati</taxon>
        <taxon>Nitrospinota/Tectimicrobiota group</taxon>
        <taxon>Candidatus Tectimicrobiota</taxon>
        <taxon>Candidatus Entotheonellia</taxon>
        <taxon>Candidatus Entotheonellales</taxon>
        <taxon>Candidatus Entotheonellaceae</taxon>
        <taxon>Candidatus Entotheonella</taxon>
    </lineage>
</organism>
<dbReference type="SUPFAM" id="SSF55424">
    <property type="entry name" value="FAD/NAD-linked reductases, dimerisation (C-terminal) domain"/>
    <property type="match status" value="1"/>
</dbReference>
<sequence>MHPGIHVIGDASDAFRQLEAEYAVGWYDSITADMFA</sequence>
<dbReference type="AlphaFoldDB" id="W4LTE8"/>
<accession>W4LTE8</accession>
<name>W4LTE8_ENTF1</name>
<evidence type="ECO:0000313" key="2">
    <source>
        <dbReference type="EMBL" id="ETX01145.1"/>
    </source>
</evidence>
<dbReference type="InterPro" id="IPR037092">
    <property type="entry name" value="FlavoCytC_S_DH_flav-bd_sf"/>
</dbReference>
<dbReference type="Gene3D" id="3.90.760.10">
    <property type="entry name" value="Flavocytochrome c sulphide dehydrogenase, flavin-binding domain"/>
    <property type="match status" value="1"/>
</dbReference>
<evidence type="ECO:0000259" key="1">
    <source>
        <dbReference type="Pfam" id="PF09242"/>
    </source>
</evidence>